<dbReference type="Proteomes" id="UP001328733">
    <property type="component" value="Unassembled WGS sequence"/>
</dbReference>
<keyword evidence="2" id="KW-1185">Reference proteome</keyword>
<gene>
    <name evidence="1" type="ORF">V0288_09180</name>
</gene>
<name>A0AAW9QPZ0_9CHRO</name>
<protein>
    <submittedName>
        <fullName evidence="1">Uncharacterized protein</fullName>
    </submittedName>
</protein>
<evidence type="ECO:0000313" key="1">
    <source>
        <dbReference type="EMBL" id="MEG3437290.1"/>
    </source>
</evidence>
<organism evidence="1 2">
    <name type="scientific">Pannus brasiliensis CCIBt3594</name>
    <dbReference type="NCBI Taxonomy" id="1427578"/>
    <lineage>
        <taxon>Bacteria</taxon>
        <taxon>Bacillati</taxon>
        <taxon>Cyanobacteriota</taxon>
        <taxon>Cyanophyceae</taxon>
        <taxon>Oscillatoriophycideae</taxon>
        <taxon>Chroococcales</taxon>
        <taxon>Microcystaceae</taxon>
        <taxon>Pannus</taxon>
    </lineage>
</organism>
<dbReference type="RefSeq" id="WP_332864772.1">
    <property type="nucleotide sequence ID" value="NZ_JBAFSM010000014.1"/>
</dbReference>
<reference evidence="1 2" key="1">
    <citation type="submission" date="2024-01" db="EMBL/GenBank/DDBJ databases">
        <title>Genomic insights into the taxonomy and metabolism of the cyanobacterium Pannus brasiliensis CCIBt3594.</title>
        <authorList>
            <person name="Machado M."/>
            <person name="Botero N.B."/>
            <person name="Andreote A.P.D."/>
            <person name="Feitosa A.M.T."/>
            <person name="Popin R."/>
            <person name="Sivonen K."/>
            <person name="Fiore M.F."/>
        </authorList>
    </citation>
    <scope>NUCLEOTIDE SEQUENCE [LARGE SCALE GENOMIC DNA]</scope>
    <source>
        <strain evidence="1 2">CCIBt3594</strain>
    </source>
</reference>
<dbReference type="EMBL" id="JBAFSM010000014">
    <property type="protein sequence ID" value="MEG3437290.1"/>
    <property type="molecule type" value="Genomic_DNA"/>
</dbReference>
<comment type="caution">
    <text evidence="1">The sequence shown here is derived from an EMBL/GenBank/DDBJ whole genome shotgun (WGS) entry which is preliminary data.</text>
</comment>
<proteinExistence type="predicted"/>
<sequence>MALPVTFLGENTQTGLGSEISLNPNKRYLVIPWEDIADSINSLTIVPNSLEDWIAAFVYKLISLTTSDTNATGAKITASRRFSAIDNGKSIDEGNFEANTTLALYSVLLGLYIPDSNPTRPTASSL</sequence>
<evidence type="ECO:0000313" key="2">
    <source>
        <dbReference type="Proteomes" id="UP001328733"/>
    </source>
</evidence>
<accession>A0AAW9QPZ0</accession>
<dbReference type="AlphaFoldDB" id="A0AAW9QPZ0"/>